<sequence>MRRTSYIESHRVAMGAI</sequence>
<proteinExistence type="predicted"/>
<dbReference type="AlphaFoldDB" id="A0A0E9XQA8"/>
<dbReference type="EMBL" id="GBXM01004537">
    <property type="protein sequence ID" value="JAI04041.1"/>
    <property type="molecule type" value="Transcribed_RNA"/>
</dbReference>
<protein>
    <submittedName>
        <fullName evidence="1">Uncharacterized protein</fullName>
    </submittedName>
</protein>
<accession>A0A0E9XQA8</accession>
<reference evidence="1" key="1">
    <citation type="submission" date="2014-11" db="EMBL/GenBank/DDBJ databases">
        <authorList>
            <person name="Amaro Gonzalez C."/>
        </authorList>
    </citation>
    <scope>NUCLEOTIDE SEQUENCE</scope>
</reference>
<organism evidence="1">
    <name type="scientific">Anguilla anguilla</name>
    <name type="common">European freshwater eel</name>
    <name type="synonym">Muraena anguilla</name>
    <dbReference type="NCBI Taxonomy" id="7936"/>
    <lineage>
        <taxon>Eukaryota</taxon>
        <taxon>Metazoa</taxon>
        <taxon>Chordata</taxon>
        <taxon>Craniata</taxon>
        <taxon>Vertebrata</taxon>
        <taxon>Euteleostomi</taxon>
        <taxon>Actinopterygii</taxon>
        <taxon>Neopterygii</taxon>
        <taxon>Teleostei</taxon>
        <taxon>Anguilliformes</taxon>
        <taxon>Anguillidae</taxon>
        <taxon>Anguilla</taxon>
    </lineage>
</organism>
<evidence type="ECO:0000313" key="1">
    <source>
        <dbReference type="EMBL" id="JAI04041.1"/>
    </source>
</evidence>
<reference evidence="1" key="2">
    <citation type="journal article" date="2015" name="Fish Shellfish Immunol.">
        <title>Early steps in the European eel (Anguilla anguilla)-Vibrio vulnificus interaction in the gills: Role of the RtxA13 toxin.</title>
        <authorList>
            <person name="Callol A."/>
            <person name="Pajuelo D."/>
            <person name="Ebbesson L."/>
            <person name="Teles M."/>
            <person name="MacKenzie S."/>
            <person name="Amaro C."/>
        </authorList>
    </citation>
    <scope>NUCLEOTIDE SEQUENCE</scope>
</reference>
<name>A0A0E9XQA8_ANGAN</name>